<proteinExistence type="predicted"/>
<sequence>MEANGERASLAAKFQTPLRVGQRESCSIQVACRSAGWWSTQKHSWCTEIGLQRRGDSVWYASPSGIFTG</sequence>
<reference evidence="1" key="1">
    <citation type="submission" date="2023-05" db="EMBL/GenBank/DDBJ databases">
        <authorList>
            <person name="Stuckert A."/>
        </authorList>
    </citation>
    <scope>NUCLEOTIDE SEQUENCE</scope>
</reference>
<evidence type="ECO:0000313" key="2">
    <source>
        <dbReference type="Proteomes" id="UP001162483"/>
    </source>
</evidence>
<dbReference type="Proteomes" id="UP001162483">
    <property type="component" value="Unassembled WGS sequence"/>
</dbReference>
<keyword evidence="2" id="KW-1185">Reference proteome</keyword>
<evidence type="ECO:0000313" key="1">
    <source>
        <dbReference type="EMBL" id="CAI9544959.1"/>
    </source>
</evidence>
<comment type="caution">
    <text evidence="1">The sequence shown here is derived from an EMBL/GenBank/DDBJ whole genome shotgun (WGS) entry which is preliminary data.</text>
</comment>
<dbReference type="EMBL" id="CATNWA010003271">
    <property type="protein sequence ID" value="CAI9544959.1"/>
    <property type="molecule type" value="Genomic_DNA"/>
</dbReference>
<gene>
    <name evidence="1" type="ORF">SPARVUS_LOCUS2569597</name>
</gene>
<accession>A0ABN9BBL3</accession>
<name>A0ABN9BBL3_9NEOB</name>
<protein>
    <submittedName>
        <fullName evidence="1">Uncharacterized protein</fullName>
    </submittedName>
</protein>
<organism evidence="1 2">
    <name type="scientific">Staurois parvus</name>
    <dbReference type="NCBI Taxonomy" id="386267"/>
    <lineage>
        <taxon>Eukaryota</taxon>
        <taxon>Metazoa</taxon>
        <taxon>Chordata</taxon>
        <taxon>Craniata</taxon>
        <taxon>Vertebrata</taxon>
        <taxon>Euteleostomi</taxon>
        <taxon>Amphibia</taxon>
        <taxon>Batrachia</taxon>
        <taxon>Anura</taxon>
        <taxon>Neobatrachia</taxon>
        <taxon>Ranoidea</taxon>
        <taxon>Ranidae</taxon>
        <taxon>Staurois</taxon>
    </lineage>
</organism>